<keyword evidence="3" id="KW-0496">Mitochondrion</keyword>
<dbReference type="OrthoDB" id="6224010at2759"/>
<gene>
    <name evidence="5" type="ORF">BEMITA_LOCUS8309</name>
</gene>
<dbReference type="GO" id="GO:0005739">
    <property type="term" value="C:mitochondrion"/>
    <property type="evidence" value="ECO:0007669"/>
    <property type="project" value="UniProtKB-SubCell"/>
</dbReference>
<name>A0A9P0AEF4_BEMTA</name>
<dbReference type="InterPro" id="IPR013892">
    <property type="entry name" value="Cyt_c_biogenesis_Cmc1-like"/>
</dbReference>
<dbReference type="Proteomes" id="UP001152759">
    <property type="component" value="Chromosome 4"/>
</dbReference>
<reference evidence="5" key="1">
    <citation type="submission" date="2021-12" db="EMBL/GenBank/DDBJ databases">
        <authorList>
            <person name="King R."/>
        </authorList>
    </citation>
    <scope>NUCLEOTIDE SEQUENCE</scope>
</reference>
<feature type="compositionally biased region" description="Low complexity" evidence="4">
    <location>
        <begin position="127"/>
        <end position="141"/>
    </location>
</feature>
<sequence>MFSGSADKKEEPFHRSKLAGGPHGLGDPDDRTLRKVESEVLVKERMRVKARKELCEPFNLAFANCAKEHGLFMPFSCQEQGQNLKNCIRKYFEDPEFEKKMQEEYLEERAEYRRTGISKKKRERMEALSQLNAQANQQQSK</sequence>
<comment type="subcellular location">
    <subcellularLocation>
        <location evidence="3">Mitochondrion</location>
    </subcellularLocation>
</comment>
<dbReference type="PANTHER" id="PTHR22977:SF5">
    <property type="entry name" value="COX ASSEMBLY MITOCHONDRIAL PROTEIN HOMOLOG"/>
    <property type="match status" value="1"/>
</dbReference>
<feature type="compositionally biased region" description="Basic and acidic residues" evidence="4">
    <location>
        <begin position="1"/>
        <end position="14"/>
    </location>
</feature>
<feature type="region of interest" description="Disordered" evidence="4">
    <location>
        <begin position="1"/>
        <end position="33"/>
    </location>
</feature>
<evidence type="ECO:0000256" key="1">
    <source>
        <dbReference type="ARBA" id="ARBA00007347"/>
    </source>
</evidence>
<organism evidence="5 6">
    <name type="scientific">Bemisia tabaci</name>
    <name type="common">Sweetpotato whitefly</name>
    <name type="synonym">Aleurodes tabaci</name>
    <dbReference type="NCBI Taxonomy" id="7038"/>
    <lineage>
        <taxon>Eukaryota</taxon>
        <taxon>Metazoa</taxon>
        <taxon>Ecdysozoa</taxon>
        <taxon>Arthropoda</taxon>
        <taxon>Hexapoda</taxon>
        <taxon>Insecta</taxon>
        <taxon>Pterygota</taxon>
        <taxon>Neoptera</taxon>
        <taxon>Paraneoptera</taxon>
        <taxon>Hemiptera</taxon>
        <taxon>Sternorrhyncha</taxon>
        <taxon>Aleyrodoidea</taxon>
        <taxon>Aleyrodidae</taxon>
        <taxon>Aleyrodinae</taxon>
        <taxon>Bemisia</taxon>
    </lineage>
</organism>
<accession>A0A9P0AEF4</accession>
<evidence type="ECO:0000256" key="2">
    <source>
        <dbReference type="ARBA" id="ARBA00023157"/>
    </source>
</evidence>
<feature type="region of interest" description="Disordered" evidence="4">
    <location>
        <begin position="117"/>
        <end position="141"/>
    </location>
</feature>
<comment type="similarity">
    <text evidence="1 3">Belongs to the CMC family.</text>
</comment>
<dbReference type="EMBL" id="OU963865">
    <property type="protein sequence ID" value="CAH0389488.1"/>
    <property type="molecule type" value="Genomic_DNA"/>
</dbReference>
<keyword evidence="2" id="KW-1015">Disulfide bond</keyword>
<dbReference type="AlphaFoldDB" id="A0A9P0AEF4"/>
<dbReference type="KEGG" id="btab:109042571"/>
<evidence type="ECO:0000313" key="6">
    <source>
        <dbReference type="Proteomes" id="UP001152759"/>
    </source>
</evidence>
<protein>
    <recommendedName>
        <fullName evidence="3">COX assembly mitochondrial protein</fullName>
    </recommendedName>
</protein>
<proteinExistence type="inferred from homology"/>
<keyword evidence="6" id="KW-1185">Reference proteome</keyword>
<evidence type="ECO:0000256" key="4">
    <source>
        <dbReference type="SAM" id="MobiDB-lite"/>
    </source>
</evidence>
<dbReference type="Pfam" id="PF08583">
    <property type="entry name" value="Cmc1"/>
    <property type="match status" value="1"/>
</dbReference>
<dbReference type="PANTHER" id="PTHR22977">
    <property type="entry name" value="COX ASSEMBLY MITOCHONDRIAL PROTEIN"/>
    <property type="match status" value="1"/>
</dbReference>
<evidence type="ECO:0000313" key="5">
    <source>
        <dbReference type="EMBL" id="CAH0389488.1"/>
    </source>
</evidence>
<evidence type="ECO:0000256" key="3">
    <source>
        <dbReference type="RuleBase" id="RU364104"/>
    </source>
</evidence>